<evidence type="ECO:0000256" key="5">
    <source>
        <dbReference type="ARBA" id="ARBA00020990"/>
    </source>
</evidence>
<dbReference type="UniPathway" id="UPA00253">
    <property type="reaction ID" value="UER00331"/>
</dbReference>
<dbReference type="AlphaFoldDB" id="A0A249JWF9"/>
<dbReference type="InterPro" id="IPR037128">
    <property type="entry name" value="Quinolinate_PRibosylTase_N_sf"/>
</dbReference>
<dbReference type="PIRSF" id="PIRSF006250">
    <property type="entry name" value="NadC_ModD"/>
    <property type="match status" value="1"/>
</dbReference>
<dbReference type="FunFam" id="3.20.20.70:FF:000030">
    <property type="entry name" value="Nicotinate-nucleotide pyrophosphorylase, carboxylating"/>
    <property type="match status" value="1"/>
</dbReference>
<gene>
    <name evidence="14" type="primary">nadC</name>
    <name evidence="14" type="ORF">B1s21122_00465</name>
</gene>
<protein>
    <recommendedName>
        <fullName evidence="5">Nicotinate-nucleotide pyrophosphorylase [carboxylating]</fullName>
        <ecNumber evidence="4">2.4.2.19</ecNumber>
    </recommendedName>
    <alternativeName>
        <fullName evidence="9">Quinolinate phosphoribosyltransferase [decarboxylating]</fullName>
    </alternativeName>
</protein>
<evidence type="ECO:0000313" key="14">
    <source>
        <dbReference type="EMBL" id="ASY08846.1"/>
    </source>
</evidence>
<evidence type="ECO:0000256" key="4">
    <source>
        <dbReference type="ARBA" id="ARBA00011944"/>
    </source>
</evidence>
<dbReference type="PANTHER" id="PTHR32179">
    <property type="entry name" value="NICOTINATE-NUCLEOTIDE PYROPHOSPHORYLASE [CARBOXYLATING]"/>
    <property type="match status" value="1"/>
</dbReference>
<dbReference type="Proteomes" id="UP000217153">
    <property type="component" value="Chromosome"/>
</dbReference>
<comment type="similarity">
    <text evidence="3 11">Belongs to the NadC/ModD family.</text>
</comment>
<reference evidence="15" key="1">
    <citation type="submission" date="2016-10" db="EMBL/GenBank/DDBJ databases">
        <title>High microdiversification within the ubiquitous acI lineage of Actinobacteria.</title>
        <authorList>
            <person name="Neuenschwander S.M."/>
            <person name="Salcher M."/>
            <person name="Ghai R."/>
            <person name="Pernthaler J."/>
        </authorList>
    </citation>
    <scope>NUCLEOTIDE SEQUENCE [LARGE SCALE GENOMIC DNA]</scope>
</reference>
<accession>A0A249JWF9</accession>
<dbReference type="GO" id="GO:0005737">
    <property type="term" value="C:cytoplasm"/>
    <property type="evidence" value="ECO:0007669"/>
    <property type="project" value="TreeGrafter"/>
</dbReference>
<dbReference type="InterPro" id="IPR002638">
    <property type="entry name" value="Quinolinate_PRibosylTrfase_C"/>
</dbReference>
<dbReference type="GO" id="GO:0034213">
    <property type="term" value="P:quinolinate catabolic process"/>
    <property type="evidence" value="ECO:0007669"/>
    <property type="project" value="TreeGrafter"/>
</dbReference>
<comment type="pathway">
    <text evidence="2">Cofactor biosynthesis; NAD(+) biosynthesis; nicotinate D-ribonucleotide from quinolinate: step 1/1.</text>
</comment>
<keyword evidence="7 11" id="KW-0328">Glycosyltransferase</keyword>
<sequence>MNQLRDNLKKLGLSPNHIFQLVKDSIGEDLAGGEDITSVATISSSQVSTADFTTRASGVVSGLHVVAAVLEYCGVTHYEVLVDEGAKVAAGKVLITAQGNTQKILLAERTALNFLSHLSGISTLTSKWVAEVEGTKCQIRDTRKTTPGLRTLEKFATRMGGATNHRLSLSEAALIKDNHIVAAGTISAAFTATKKMFPGKSLEVEVDSIDQLKEVIEFKPDVILLDNMSVQLCQEAVAIAAGKVRLEASGGLTIENAKAYANTGVTYLAVGSLTHSAPALDIGLDFRKGK</sequence>
<dbReference type="GO" id="GO:0004514">
    <property type="term" value="F:nicotinate-nucleotide diphosphorylase (carboxylating) activity"/>
    <property type="evidence" value="ECO:0007669"/>
    <property type="project" value="UniProtKB-EC"/>
</dbReference>
<comment type="catalytic activity">
    <reaction evidence="10">
        <text>nicotinate beta-D-ribonucleotide + CO2 + diphosphate = quinolinate + 5-phospho-alpha-D-ribose 1-diphosphate + 2 H(+)</text>
        <dbReference type="Rhea" id="RHEA:12733"/>
        <dbReference type="ChEBI" id="CHEBI:15378"/>
        <dbReference type="ChEBI" id="CHEBI:16526"/>
        <dbReference type="ChEBI" id="CHEBI:29959"/>
        <dbReference type="ChEBI" id="CHEBI:33019"/>
        <dbReference type="ChEBI" id="CHEBI:57502"/>
        <dbReference type="ChEBI" id="CHEBI:58017"/>
        <dbReference type="EC" id="2.4.2.19"/>
    </reaction>
</comment>
<feature type="domain" description="Quinolinate phosphoribosyl transferase C-terminal" evidence="12">
    <location>
        <begin position="121"/>
        <end position="285"/>
    </location>
</feature>
<organism evidence="14 15">
    <name type="scientific">Candidatus Nanopelagicus limnae</name>
    <dbReference type="NCBI Taxonomy" id="1884634"/>
    <lineage>
        <taxon>Bacteria</taxon>
        <taxon>Bacillati</taxon>
        <taxon>Actinomycetota</taxon>
        <taxon>Actinomycetes</taxon>
        <taxon>Candidatus Nanopelagicales</taxon>
        <taxon>Candidatus Nanopelagicaceae</taxon>
        <taxon>Candidatus Nanopelagicus</taxon>
    </lineage>
</organism>
<dbReference type="OrthoDB" id="9782546at2"/>
<dbReference type="SUPFAM" id="SSF51690">
    <property type="entry name" value="Nicotinate/Quinolinate PRTase C-terminal domain-like"/>
    <property type="match status" value="1"/>
</dbReference>
<evidence type="ECO:0000256" key="11">
    <source>
        <dbReference type="PIRNR" id="PIRNR006250"/>
    </source>
</evidence>
<dbReference type="Pfam" id="PF02749">
    <property type="entry name" value="QRPTase_N"/>
    <property type="match status" value="1"/>
</dbReference>
<evidence type="ECO:0000256" key="9">
    <source>
        <dbReference type="ARBA" id="ARBA00033102"/>
    </source>
</evidence>
<dbReference type="SUPFAM" id="SSF54675">
    <property type="entry name" value="Nicotinate/Quinolinate PRTase N-terminal domain-like"/>
    <property type="match status" value="1"/>
</dbReference>
<dbReference type="InterPro" id="IPR013785">
    <property type="entry name" value="Aldolase_TIM"/>
</dbReference>
<keyword evidence="6" id="KW-0662">Pyridine nucleotide biosynthesis</keyword>
<evidence type="ECO:0000256" key="7">
    <source>
        <dbReference type="ARBA" id="ARBA00022676"/>
    </source>
</evidence>
<dbReference type="Gene3D" id="3.20.20.70">
    <property type="entry name" value="Aldolase class I"/>
    <property type="match status" value="1"/>
</dbReference>
<dbReference type="GO" id="GO:0009435">
    <property type="term" value="P:NAD+ biosynthetic process"/>
    <property type="evidence" value="ECO:0007669"/>
    <property type="project" value="UniProtKB-UniPathway"/>
</dbReference>
<proteinExistence type="inferred from homology"/>
<evidence type="ECO:0000256" key="1">
    <source>
        <dbReference type="ARBA" id="ARBA00003237"/>
    </source>
</evidence>
<dbReference type="EMBL" id="CP016768">
    <property type="protein sequence ID" value="ASY08846.1"/>
    <property type="molecule type" value="Genomic_DNA"/>
</dbReference>
<evidence type="ECO:0000259" key="13">
    <source>
        <dbReference type="Pfam" id="PF02749"/>
    </source>
</evidence>
<keyword evidence="8 11" id="KW-0808">Transferase</keyword>
<evidence type="ECO:0000259" key="12">
    <source>
        <dbReference type="Pfam" id="PF01729"/>
    </source>
</evidence>
<dbReference type="InterPro" id="IPR036068">
    <property type="entry name" value="Nicotinate_pribotase-like_C"/>
</dbReference>
<dbReference type="InterPro" id="IPR027277">
    <property type="entry name" value="NadC/ModD"/>
</dbReference>
<dbReference type="CDD" id="cd01572">
    <property type="entry name" value="QPRTase"/>
    <property type="match status" value="1"/>
</dbReference>
<dbReference type="InterPro" id="IPR004393">
    <property type="entry name" value="NadC"/>
</dbReference>
<evidence type="ECO:0000256" key="8">
    <source>
        <dbReference type="ARBA" id="ARBA00022679"/>
    </source>
</evidence>
<evidence type="ECO:0000313" key="15">
    <source>
        <dbReference type="Proteomes" id="UP000217153"/>
    </source>
</evidence>
<dbReference type="InterPro" id="IPR022412">
    <property type="entry name" value="Quinolinate_PRibosylTrfase_N"/>
</dbReference>
<name>A0A249JWF9_9ACTN</name>
<dbReference type="PANTHER" id="PTHR32179:SF3">
    <property type="entry name" value="NICOTINATE-NUCLEOTIDE PYROPHOSPHORYLASE [CARBOXYLATING]"/>
    <property type="match status" value="1"/>
</dbReference>
<feature type="domain" description="Quinolinate phosphoribosyl transferase N-terminal" evidence="13">
    <location>
        <begin position="35"/>
        <end position="119"/>
    </location>
</feature>
<dbReference type="EC" id="2.4.2.19" evidence="4"/>
<dbReference type="RefSeq" id="WP_095680171.1">
    <property type="nucleotide sequence ID" value="NZ_CP016768.2"/>
</dbReference>
<dbReference type="Gene3D" id="3.90.1170.20">
    <property type="entry name" value="Quinolinate phosphoribosyl transferase, N-terminal domain"/>
    <property type="match status" value="1"/>
</dbReference>
<evidence type="ECO:0000256" key="3">
    <source>
        <dbReference type="ARBA" id="ARBA00009400"/>
    </source>
</evidence>
<comment type="function">
    <text evidence="1">Involved in the catabolism of quinolinic acid (QA).</text>
</comment>
<dbReference type="NCBIfam" id="TIGR00078">
    <property type="entry name" value="nadC"/>
    <property type="match status" value="1"/>
</dbReference>
<evidence type="ECO:0000256" key="10">
    <source>
        <dbReference type="ARBA" id="ARBA00047445"/>
    </source>
</evidence>
<dbReference type="KEGG" id="abam:B1s21122_00465"/>
<evidence type="ECO:0000256" key="2">
    <source>
        <dbReference type="ARBA" id="ARBA00004893"/>
    </source>
</evidence>
<keyword evidence="15" id="KW-1185">Reference proteome</keyword>
<evidence type="ECO:0000256" key="6">
    <source>
        <dbReference type="ARBA" id="ARBA00022642"/>
    </source>
</evidence>
<dbReference type="Pfam" id="PF01729">
    <property type="entry name" value="QRPTase_C"/>
    <property type="match status" value="1"/>
</dbReference>